<evidence type="ECO:0000259" key="5">
    <source>
        <dbReference type="PROSITE" id="PS50043"/>
    </source>
</evidence>
<accession>A0A934QA85</accession>
<keyword evidence="2" id="KW-0238">DNA-binding</keyword>
<dbReference type="AlphaFoldDB" id="A0A934QA85"/>
<dbReference type="InterPro" id="IPR000792">
    <property type="entry name" value="Tscrpt_reg_LuxR_C"/>
</dbReference>
<dbReference type="GO" id="GO:0003677">
    <property type="term" value="F:DNA binding"/>
    <property type="evidence" value="ECO:0007669"/>
    <property type="project" value="UniProtKB-KW"/>
</dbReference>
<dbReference type="CDD" id="cd06170">
    <property type="entry name" value="LuxR_C_like"/>
    <property type="match status" value="1"/>
</dbReference>
<dbReference type="EMBL" id="JAEHOH010000020">
    <property type="protein sequence ID" value="MBK0420031.1"/>
    <property type="molecule type" value="Genomic_DNA"/>
</dbReference>
<dbReference type="PRINTS" id="PR00038">
    <property type="entry name" value="HTHLUXR"/>
</dbReference>
<dbReference type="GO" id="GO:0000160">
    <property type="term" value="P:phosphorelay signal transduction system"/>
    <property type="evidence" value="ECO:0007669"/>
    <property type="project" value="InterPro"/>
</dbReference>
<dbReference type="PROSITE" id="PS50043">
    <property type="entry name" value="HTH_LUXR_2"/>
    <property type="match status" value="1"/>
</dbReference>
<evidence type="ECO:0000256" key="2">
    <source>
        <dbReference type="ARBA" id="ARBA00023125"/>
    </source>
</evidence>
<dbReference type="Proteomes" id="UP000608530">
    <property type="component" value="Unassembled WGS sequence"/>
</dbReference>
<dbReference type="PANTHER" id="PTHR44688:SF16">
    <property type="entry name" value="DNA-BINDING TRANSCRIPTIONAL ACTIVATOR DEVR_DOSR"/>
    <property type="match status" value="1"/>
</dbReference>
<gene>
    <name evidence="7" type="ORF">JD276_13420</name>
</gene>
<organism evidence="7 8">
    <name type="scientific">Leucobacter chromiisoli</name>
    <dbReference type="NCBI Taxonomy" id="2796471"/>
    <lineage>
        <taxon>Bacteria</taxon>
        <taxon>Bacillati</taxon>
        <taxon>Actinomycetota</taxon>
        <taxon>Actinomycetes</taxon>
        <taxon>Micrococcales</taxon>
        <taxon>Microbacteriaceae</taxon>
        <taxon>Leucobacter</taxon>
    </lineage>
</organism>
<dbReference type="GO" id="GO:0006355">
    <property type="term" value="P:regulation of DNA-templated transcription"/>
    <property type="evidence" value="ECO:0007669"/>
    <property type="project" value="InterPro"/>
</dbReference>
<comment type="caution">
    <text evidence="7">The sequence shown here is derived from an EMBL/GenBank/DDBJ whole genome shotgun (WGS) entry which is preliminary data.</text>
</comment>
<dbReference type="Gene3D" id="1.10.10.10">
    <property type="entry name" value="Winged helix-like DNA-binding domain superfamily/Winged helix DNA-binding domain"/>
    <property type="match status" value="1"/>
</dbReference>
<dbReference type="Gene3D" id="3.40.50.2300">
    <property type="match status" value="1"/>
</dbReference>
<dbReference type="InterPro" id="IPR036388">
    <property type="entry name" value="WH-like_DNA-bd_sf"/>
</dbReference>
<evidence type="ECO:0000313" key="7">
    <source>
        <dbReference type="EMBL" id="MBK0420031.1"/>
    </source>
</evidence>
<keyword evidence="8" id="KW-1185">Reference proteome</keyword>
<dbReference type="Pfam" id="PF00196">
    <property type="entry name" value="GerE"/>
    <property type="match status" value="1"/>
</dbReference>
<evidence type="ECO:0000259" key="6">
    <source>
        <dbReference type="PROSITE" id="PS50110"/>
    </source>
</evidence>
<name>A0A934QA85_9MICO</name>
<dbReference type="PROSITE" id="PS50110">
    <property type="entry name" value="RESPONSE_REGULATORY"/>
    <property type="match status" value="1"/>
</dbReference>
<evidence type="ECO:0000313" key="8">
    <source>
        <dbReference type="Proteomes" id="UP000608530"/>
    </source>
</evidence>
<evidence type="ECO:0000256" key="4">
    <source>
        <dbReference type="PROSITE-ProRule" id="PRU00169"/>
    </source>
</evidence>
<dbReference type="SMART" id="SM00421">
    <property type="entry name" value="HTH_LUXR"/>
    <property type="match status" value="1"/>
</dbReference>
<comment type="caution">
    <text evidence="4">Lacks conserved residue(s) required for the propagation of feature annotation.</text>
</comment>
<dbReference type="InterPro" id="IPR001789">
    <property type="entry name" value="Sig_transdc_resp-reg_receiver"/>
</dbReference>
<evidence type="ECO:0000256" key="3">
    <source>
        <dbReference type="ARBA" id="ARBA00023163"/>
    </source>
</evidence>
<feature type="domain" description="HTH luxR-type" evidence="5">
    <location>
        <begin position="150"/>
        <end position="215"/>
    </location>
</feature>
<dbReference type="SUPFAM" id="SSF52172">
    <property type="entry name" value="CheY-like"/>
    <property type="match status" value="1"/>
</dbReference>
<keyword evidence="1" id="KW-0805">Transcription regulation</keyword>
<proteinExistence type="predicted"/>
<feature type="domain" description="Response regulatory" evidence="6">
    <location>
        <begin position="20"/>
        <end position="134"/>
    </location>
</feature>
<dbReference type="RefSeq" id="WP_200116170.1">
    <property type="nucleotide sequence ID" value="NZ_JAEHOH010000020.1"/>
</dbReference>
<keyword evidence="3" id="KW-0804">Transcription</keyword>
<evidence type="ECO:0000256" key="1">
    <source>
        <dbReference type="ARBA" id="ARBA00023015"/>
    </source>
</evidence>
<dbReference type="InterPro" id="IPR011006">
    <property type="entry name" value="CheY-like_superfamily"/>
</dbReference>
<reference evidence="7" key="1">
    <citation type="submission" date="2020-12" db="EMBL/GenBank/DDBJ databases">
        <title>Leucobacter sp. CAS1, isolated from Chromium sludge.</title>
        <authorList>
            <person name="Xu Z."/>
        </authorList>
    </citation>
    <scope>NUCLEOTIDE SEQUENCE</scope>
    <source>
        <strain evidence="7">CSA1</strain>
    </source>
</reference>
<protein>
    <submittedName>
        <fullName evidence="7">Response regulator transcription factor</fullName>
    </submittedName>
</protein>
<sequence length="218" mass="24077">MALHHADLTPGREVLEDTPVVHIVDDDEGVRNSLAYLLQSVGIVALTYPDAPSFLGEFDEEEPAVVILELRMRGLSGLLLQEQLLERDYPAPVLFCSGHGNVPSAVRAMRAGAVGFFEKPYEPQTMVETVQAQLSAARDAFAARSARRELSARLHGLTPRERDVLRLVMDGLSSQQIATRLSASVKTVDVHRTRIRAKTSAESLGRLVRDLYLHRLTV</sequence>
<dbReference type="Pfam" id="PF00072">
    <property type="entry name" value="Response_reg"/>
    <property type="match status" value="1"/>
</dbReference>
<dbReference type="SMART" id="SM00448">
    <property type="entry name" value="REC"/>
    <property type="match status" value="1"/>
</dbReference>
<dbReference type="PANTHER" id="PTHR44688">
    <property type="entry name" value="DNA-BINDING TRANSCRIPTIONAL ACTIVATOR DEVR_DOSR"/>
    <property type="match status" value="1"/>
</dbReference>